<evidence type="ECO:0000313" key="4">
    <source>
        <dbReference type="Proteomes" id="UP001444661"/>
    </source>
</evidence>
<proteinExistence type="predicted"/>
<protein>
    <recommendedName>
        <fullName evidence="2">Protein kinase domain-containing protein</fullName>
    </recommendedName>
</protein>
<dbReference type="InterPro" id="IPR000719">
    <property type="entry name" value="Prot_kinase_dom"/>
</dbReference>
<organism evidence="3 4">
    <name type="scientific">Apiospora rasikravindrae</name>
    <dbReference type="NCBI Taxonomy" id="990691"/>
    <lineage>
        <taxon>Eukaryota</taxon>
        <taxon>Fungi</taxon>
        <taxon>Dikarya</taxon>
        <taxon>Ascomycota</taxon>
        <taxon>Pezizomycotina</taxon>
        <taxon>Sordariomycetes</taxon>
        <taxon>Xylariomycetidae</taxon>
        <taxon>Amphisphaeriales</taxon>
        <taxon>Apiosporaceae</taxon>
        <taxon>Apiospora</taxon>
    </lineage>
</organism>
<dbReference type="Gene3D" id="3.30.200.20">
    <property type="entry name" value="Phosphorylase Kinase, domain 1"/>
    <property type="match status" value="1"/>
</dbReference>
<name>A0ABR1SDW1_9PEZI</name>
<feature type="region of interest" description="Disordered" evidence="1">
    <location>
        <begin position="798"/>
        <end position="819"/>
    </location>
</feature>
<evidence type="ECO:0000256" key="1">
    <source>
        <dbReference type="SAM" id="MobiDB-lite"/>
    </source>
</evidence>
<comment type="caution">
    <text evidence="3">The sequence shown here is derived from an EMBL/GenBank/DDBJ whole genome shotgun (WGS) entry which is preliminary data.</text>
</comment>
<dbReference type="Gene3D" id="1.10.510.10">
    <property type="entry name" value="Transferase(Phosphotransferase) domain 1"/>
    <property type="match status" value="2"/>
</dbReference>
<dbReference type="PROSITE" id="PS50011">
    <property type="entry name" value="PROTEIN_KINASE_DOM"/>
    <property type="match status" value="1"/>
</dbReference>
<dbReference type="InterPro" id="IPR011009">
    <property type="entry name" value="Kinase-like_dom_sf"/>
</dbReference>
<dbReference type="SUPFAM" id="SSF56112">
    <property type="entry name" value="Protein kinase-like (PK-like)"/>
    <property type="match status" value="2"/>
</dbReference>
<dbReference type="Proteomes" id="UP001444661">
    <property type="component" value="Unassembled WGS sequence"/>
</dbReference>
<evidence type="ECO:0000259" key="2">
    <source>
        <dbReference type="PROSITE" id="PS50011"/>
    </source>
</evidence>
<keyword evidence="4" id="KW-1185">Reference proteome</keyword>
<reference evidence="3 4" key="1">
    <citation type="submission" date="2023-01" db="EMBL/GenBank/DDBJ databases">
        <title>Analysis of 21 Apiospora genomes using comparative genomics revels a genus with tremendous synthesis potential of carbohydrate active enzymes and secondary metabolites.</title>
        <authorList>
            <person name="Sorensen T."/>
        </authorList>
    </citation>
    <scope>NUCLEOTIDE SEQUENCE [LARGE SCALE GENOMIC DNA]</scope>
    <source>
        <strain evidence="3 4">CBS 33761</strain>
    </source>
</reference>
<dbReference type="PANTHER" id="PTHR37542:SF3">
    <property type="entry name" value="PRION-INHIBITION AND PROPAGATION HELO DOMAIN-CONTAINING PROTEIN"/>
    <property type="match status" value="1"/>
</dbReference>
<sequence length="938" mass="106459">MAARAIQATLHAQRVSNSETYHFVPHNQLKLILEEKDVVAVLKESGLASHELTGTTKIVMTRAGRIFAILVTIREIQEILRFIESDHLQGDGGLDKALPFRKGALDFLSDEIADRFYDAQWEFCAPIFSPNFQHRVFDQKTRFPYLQSSLEGEGGFGTVYYVKIHPDHHTGNSRDETQQKAEFVRKEIKSGDEMAMKQELRVLSCLTSIRHPNLLELLGSYTIGGSHNFLFPRARTDLNKALLSSDESLLGFSDRTSLFLALPGLASGLQSLHDYVSEDISWIGCHHDIKPANILMMDDRFVLSDFGLSTLKDRSKNSSSGFHPRNDYYTAPECQDYDQGLKKGSVSRKADIWSLGCVLLDILVFISRGPKGVEQFEKSRERVLGGYYETRCYHLGKSPHPEVQKCLLGLHNSDDKTIKSLSDLCSRMLSQDPVDRPIAAEVADTMRYTTLEHMLQLVSHKFENADNPGLDSFELTVERERFKAWASNLSIVWSQVRGNQELPNPHDNRPEAAHNSAVWGISLINETLNTLQAANANVNICIGRLRSGNDAVYGLLDISTRHSIENIVELSLLRLCDEKYHLKDVDSKTSSTAGRIGTFIALKYMYSLVNDSQSNAGTQFQIDRNLVYSFQHWPSAPFPSAKFAARDAVPSDVVIQWLYYDARWVGRVGDTLYARMGALVQFLQTASEQHSFRILRCLGYYHYEPKHAFALVFQYPSVPSPPLSLLTLDNCLIENTINVRPDLGQVFGLVHTLANALHQYHLIGWLHKSISSFHVVFFNSRDTSEKQDVANPYFMGFDHSRPDKPGEYTQGPSDEETRRNYQHPLYKAGKVPYRLEFDYYSFGLLMLEIGMWRPLPVLLKRIKSKEDDAEAYVKSIRKSLVPPLAHRMGKLYQNACLSCFDFEGKVEIMDDEGSEEARDDKIRRFFTGVIEPLSRCYV</sequence>
<accession>A0ABR1SDW1</accession>
<dbReference type="CDD" id="cd00180">
    <property type="entry name" value="PKc"/>
    <property type="match status" value="1"/>
</dbReference>
<dbReference type="PANTHER" id="PTHR37542">
    <property type="entry name" value="HELO DOMAIN-CONTAINING PROTEIN-RELATED"/>
    <property type="match status" value="1"/>
</dbReference>
<dbReference type="SMART" id="SM00220">
    <property type="entry name" value="S_TKc"/>
    <property type="match status" value="1"/>
</dbReference>
<evidence type="ECO:0000313" key="3">
    <source>
        <dbReference type="EMBL" id="KAK8030032.1"/>
    </source>
</evidence>
<feature type="domain" description="Protein kinase" evidence="2">
    <location>
        <begin position="145"/>
        <end position="451"/>
    </location>
</feature>
<gene>
    <name evidence="3" type="ORF">PG993_011323</name>
</gene>
<dbReference type="EMBL" id="JAQQWK010000010">
    <property type="protein sequence ID" value="KAK8030032.1"/>
    <property type="molecule type" value="Genomic_DNA"/>
</dbReference>
<dbReference type="Pfam" id="PF00069">
    <property type="entry name" value="Pkinase"/>
    <property type="match status" value="1"/>
</dbReference>